<feature type="region of interest" description="Disordered" evidence="1">
    <location>
        <begin position="426"/>
        <end position="445"/>
    </location>
</feature>
<organism evidence="2 3">
    <name type="scientific">Knipowitschia caucasica</name>
    <name type="common">Caucasian dwarf goby</name>
    <name type="synonym">Pomatoschistus caucasicus</name>
    <dbReference type="NCBI Taxonomy" id="637954"/>
    <lineage>
        <taxon>Eukaryota</taxon>
        <taxon>Metazoa</taxon>
        <taxon>Chordata</taxon>
        <taxon>Craniata</taxon>
        <taxon>Vertebrata</taxon>
        <taxon>Euteleostomi</taxon>
        <taxon>Actinopterygii</taxon>
        <taxon>Neopterygii</taxon>
        <taxon>Teleostei</taxon>
        <taxon>Neoteleostei</taxon>
        <taxon>Acanthomorphata</taxon>
        <taxon>Gobiaria</taxon>
        <taxon>Gobiiformes</taxon>
        <taxon>Gobioidei</taxon>
        <taxon>Gobiidae</taxon>
        <taxon>Gobiinae</taxon>
        <taxon>Knipowitschia</taxon>
    </lineage>
</organism>
<sequence>MTLTKQVALAIRDSVELTRAKNTALENSSAVKKKLRWFDEVHVNCEDKGQITIKQIRSKSSSQLHSKSHSEDHQLSIGSVAGAIKAGPGVTRTVPNGYHFTRNAWADVGVQVSLPQQHGDEVKVQHRNNKSGGLKATTKERVEAAPVSSRTRKGTYIRPQSATEVSQIARAHGRLVMPRPPPPRAQGREEQKGFLITAAPYGTDHAKINCRPAEEFVLQRDEVNTCYPVYTNNEERADNGLMFTPHPPSYTCTNTDGNTSSKPRLSHHGQKAGMGHDDKSSSLKCTPTEEEISQLWFGVRTALATKDAHVALRHRVVESTHNERRKSAPLAVRKLPHSAQPTKRTLDPDSFRFGRMNKDETQNEDQRHETFHQQHQPGFATISMEEDRILQSLDRLNHRLYYVQEQHPGEDRAMGFLNQYTTDLNATSPQKLHTGSYQSQTQKRL</sequence>
<feature type="region of interest" description="Disordered" evidence="1">
    <location>
        <begin position="255"/>
        <end position="284"/>
    </location>
</feature>
<dbReference type="GO" id="GO:0005813">
    <property type="term" value="C:centrosome"/>
    <property type="evidence" value="ECO:0007669"/>
    <property type="project" value="InterPro"/>
</dbReference>
<dbReference type="AlphaFoldDB" id="A0AAV2J571"/>
<dbReference type="GO" id="GO:0007052">
    <property type="term" value="P:mitotic spindle organization"/>
    <property type="evidence" value="ECO:0007669"/>
    <property type="project" value="InterPro"/>
</dbReference>
<dbReference type="PANTHER" id="PTHR31191:SF4">
    <property type="entry name" value="CENTROSOMAL PROTEIN OF 126 KDA"/>
    <property type="match status" value="1"/>
</dbReference>
<name>A0AAV2J571_KNICA</name>
<feature type="region of interest" description="Disordered" evidence="1">
    <location>
        <begin position="319"/>
        <end position="354"/>
    </location>
</feature>
<dbReference type="GO" id="GO:0097546">
    <property type="term" value="C:ciliary base"/>
    <property type="evidence" value="ECO:0007669"/>
    <property type="project" value="InterPro"/>
</dbReference>
<protein>
    <submittedName>
        <fullName evidence="2">Uncharacterized protein</fullName>
    </submittedName>
</protein>
<evidence type="ECO:0000256" key="1">
    <source>
        <dbReference type="SAM" id="MobiDB-lite"/>
    </source>
</evidence>
<accession>A0AAV2J571</accession>
<feature type="region of interest" description="Disordered" evidence="1">
    <location>
        <begin position="138"/>
        <end position="164"/>
    </location>
</feature>
<evidence type="ECO:0000313" key="3">
    <source>
        <dbReference type="Proteomes" id="UP001497482"/>
    </source>
</evidence>
<reference evidence="2 3" key="1">
    <citation type="submission" date="2024-04" db="EMBL/GenBank/DDBJ databases">
        <authorList>
            <person name="Waldvogel A.-M."/>
            <person name="Schoenle A."/>
        </authorList>
    </citation>
    <scope>NUCLEOTIDE SEQUENCE [LARGE SCALE GENOMIC DNA]</scope>
</reference>
<feature type="compositionally biased region" description="Basic and acidic residues" evidence="1">
    <location>
        <begin position="344"/>
        <end position="354"/>
    </location>
</feature>
<proteinExistence type="predicted"/>
<dbReference type="GO" id="GO:1905515">
    <property type="term" value="P:non-motile cilium assembly"/>
    <property type="evidence" value="ECO:0007669"/>
    <property type="project" value="InterPro"/>
</dbReference>
<evidence type="ECO:0000313" key="2">
    <source>
        <dbReference type="EMBL" id="CAL1570975.1"/>
    </source>
</evidence>
<dbReference type="Pfam" id="PF15352">
    <property type="entry name" value="K1377"/>
    <property type="match status" value="1"/>
</dbReference>
<gene>
    <name evidence="2" type="ORF">KC01_LOCUS3164</name>
</gene>
<keyword evidence="3" id="KW-1185">Reference proteome</keyword>
<dbReference type="InterPro" id="IPR028257">
    <property type="entry name" value="CEP126"/>
</dbReference>
<dbReference type="PANTHER" id="PTHR31191">
    <property type="entry name" value="CENTROSOMAL PROTEIN CEP126"/>
    <property type="match status" value="1"/>
</dbReference>
<dbReference type="EMBL" id="OZ035832">
    <property type="protein sequence ID" value="CAL1570975.1"/>
    <property type="molecule type" value="Genomic_DNA"/>
</dbReference>
<dbReference type="Proteomes" id="UP001497482">
    <property type="component" value="Chromosome 10"/>
</dbReference>
<dbReference type="GO" id="GO:0031122">
    <property type="term" value="P:cytoplasmic microtubule organization"/>
    <property type="evidence" value="ECO:0007669"/>
    <property type="project" value="InterPro"/>
</dbReference>